<dbReference type="Proteomes" id="UP000543598">
    <property type="component" value="Unassembled WGS sequence"/>
</dbReference>
<feature type="domain" description="DUF222" evidence="1">
    <location>
        <begin position="76"/>
        <end position="397"/>
    </location>
</feature>
<dbReference type="RefSeq" id="WP_167036114.1">
    <property type="nucleotide sequence ID" value="NZ_BAAANA010000001.1"/>
</dbReference>
<evidence type="ECO:0000259" key="1">
    <source>
        <dbReference type="Pfam" id="PF02720"/>
    </source>
</evidence>
<protein>
    <submittedName>
        <fullName evidence="2">DUF222 domain-containing protein</fullName>
    </submittedName>
</protein>
<sequence length="489" mass="52852">MTSTARLLARDESLCLDEEIEELLWAERMALAESWLADEGCAADADPGLVAFDESPALEHWTAGRRRRHELVYEWERTAAQIAAWQAAQTGILAQALDLALSHASSGSDADLEIRDLAAELACAVGLSDRTVQRQMDDSAALRDRFPATLAALGAGRFSRTHAQVILEEGSRLADDAGASYERLVLDRVAGLTTGRLRAMAKSIAEELMPTTIVERHADARADRRVTVCDLVDGMAELHAVLPAVLAHGIHDRLTQTARGVRHAANDFGAAASSCGEAGSAPHDDRTLDQVRADILCDILLTGHATTAGIERDGGEGIDAIHAIVQITVPVQTLVGADKTGATLAGRCPIDPESARRLAGAAPLWDRVLTDPVSGDVLAVDRRFPTEAQRRHLRARDEHCRFPGCRMPVWRCDIDHTIDHQHGGPTAHGNLAHLCRRHHVLKHRTAWQVEQRGGGLLAWTSPLGRVYTDTAAPTLRFLPDAETGTAVLP</sequence>
<dbReference type="CDD" id="cd00085">
    <property type="entry name" value="HNHc"/>
    <property type="match status" value="1"/>
</dbReference>
<evidence type="ECO:0000313" key="3">
    <source>
        <dbReference type="Proteomes" id="UP000543598"/>
    </source>
</evidence>
<accession>A0A7Y2M0R8</accession>
<comment type="caution">
    <text evidence="2">The sequence shown here is derived from an EMBL/GenBank/DDBJ whole genome shotgun (WGS) entry which is preliminary data.</text>
</comment>
<keyword evidence="3" id="KW-1185">Reference proteome</keyword>
<dbReference type="InterPro" id="IPR003870">
    <property type="entry name" value="DUF222"/>
</dbReference>
<organism evidence="2 3">
    <name type="scientific">Microbacterium ulmi</name>
    <dbReference type="NCBI Taxonomy" id="179095"/>
    <lineage>
        <taxon>Bacteria</taxon>
        <taxon>Bacillati</taxon>
        <taxon>Actinomycetota</taxon>
        <taxon>Actinomycetes</taxon>
        <taxon>Micrococcales</taxon>
        <taxon>Microbacteriaceae</taxon>
        <taxon>Microbacterium</taxon>
    </lineage>
</organism>
<dbReference type="AlphaFoldDB" id="A0A7Y2M0R8"/>
<evidence type="ECO:0000313" key="2">
    <source>
        <dbReference type="EMBL" id="NNH03684.1"/>
    </source>
</evidence>
<gene>
    <name evidence="2" type="ORF">HLA99_07475</name>
</gene>
<reference evidence="2 3" key="1">
    <citation type="submission" date="2020-05" db="EMBL/GenBank/DDBJ databases">
        <title>MicrobeNet Type strains.</title>
        <authorList>
            <person name="Nicholson A.C."/>
        </authorList>
    </citation>
    <scope>NUCLEOTIDE SEQUENCE [LARGE SCALE GENOMIC DNA]</scope>
    <source>
        <strain evidence="2 3">JCM 14282</strain>
    </source>
</reference>
<dbReference type="Pfam" id="PF02720">
    <property type="entry name" value="DUF222"/>
    <property type="match status" value="1"/>
</dbReference>
<dbReference type="EMBL" id="JABEMB010000008">
    <property type="protein sequence ID" value="NNH03684.1"/>
    <property type="molecule type" value="Genomic_DNA"/>
</dbReference>
<name>A0A7Y2M0R8_9MICO</name>
<dbReference type="Gene3D" id="1.10.30.50">
    <property type="match status" value="1"/>
</dbReference>
<proteinExistence type="predicted"/>
<dbReference type="InterPro" id="IPR003615">
    <property type="entry name" value="HNH_nuc"/>
</dbReference>